<proteinExistence type="inferred from homology"/>
<dbReference type="GO" id="GO:0030288">
    <property type="term" value="C:outer membrane-bounded periplasmic space"/>
    <property type="evidence" value="ECO:0007669"/>
    <property type="project" value="UniProtKB-ARBA"/>
</dbReference>
<dbReference type="GO" id="GO:0015833">
    <property type="term" value="P:peptide transport"/>
    <property type="evidence" value="ECO:0007669"/>
    <property type="project" value="TreeGrafter"/>
</dbReference>
<name>A0A9X9WR10_9PROT</name>
<dbReference type="Gene3D" id="3.40.190.10">
    <property type="entry name" value="Periplasmic binding protein-like II"/>
    <property type="match status" value="1"/>
</dbReference>
<keyword evidence="3" id="KW-0813">Transport</keyword>
<comment type="similarity">
    <text evidence="2">Belongs to the bacterial solute-binding protein 5 family.</text>
</comment>
<evidence type="ECO:0000256" key="1">
    <source>
        <dbReference type="ARBA" id="ARBA00004418"/>
    </source>
</evidence>
<reference evidence="6" key="2">
    <citation type="journal article" date="2021" name="Syst. Appl. Microbiol.">
        <title>Roseomonas hellenica sp. nov., isolated from roots of wild-growing Alkanna tinctoria.</title>
        <authorList>
            <person name="Rat A."/>
            <person name="Naranjo H.D."/>
            <person name="Lebbe L."/>
            <person name="Cnockaert M."/>
            <person name="Krigas N."/>
            <person name="Grigoriadou K."/>
            <person name="Maloupa E."/>
            <person name="Willems A."/>
        </authorList>
    </citation>
    <scope>NUCLEOTIDE SEQUENCE</scope>
    <source>
        <strain evidence="6">LMG 31231</strain>
    </source>
</reference>
<dbReference type="CDD" id="cd08498">
    <property type="entry name" value="PBP2_NikA_DppA_OppA_like_2"/>
    <property type="match status" value="1"/>
</dbReference>
<protein>
    <submittedName>
        <fullName evidence="6">ABC transporter substrate-binding protein</fullName>
    </submittedName>
</protein>
<gene>
    <name evidence="6" type="ORF">GXW76_00255</name>
</gene>
<dbReference type="InterPro" id="IPR000914">
    <property type="entry name" value="SBP_5_dom"/>
</dbReference>
<evidence type="ECO:0000256" key="2">
    <source>
        <dbReference type="ARBA" id="ARBA00005695"/>
    </source>
</evidence>
<comment type="caution">
    <text evidence="6">The sequence shown here is derived from an EMBL/GenBank/DDBJ whole genome shotgun (WGS) entry which is preliminary data.</text>
</comment>
<dbReference type="Pfam" id="PF00496">
    <property type="entry name" value="SBP_bac_5"/>
    <property type="match status" value="1"/>
</dbReference>
<keyword evidence="7" id="KW-1185">Reference proteome</keyword>
<dbReference type="PANTHER" id="PTHR30290:SF9">
    <property type="entry name" value="OLIGOPEPTIDE-BINDING PROTEIN APPA"/>
    <property type="match status" value="1"/>
</dbReference>
<evidence type="ECO:0000256" key="4">
    <source>
        <dbReference type="ARBA" id="ARBA00022729"/>
    </source>
</evidence>
<sequence length="518" mass="57313">MAAAAGASLLGSRPAKAAAALEIGLGGAFTTIDPHFFHATPNHTVAMHMFERLVDREADGRLVPRLAESWTLVGPTLWEMKLRPGVRFHDGSPFTSDDVAFTFQRAPNVPNSPGGFGTFLRTVSRLEVVDPLTIRIHTHQPAPDLLLNLTYIGILSRRTGEGASTADYNSGKAAIGTGPYRFVSFTPGNRVELERHDGWWGPAPAWEKVTLRLLANPAARTAALLSGDVQVIDTPSVSDLARLREDPRISVSSVPGIRFMYVVPDLSREGESPHVLSNSGQPLPRNPFRDRRVREALSLAVQRTALAERVMLNTAAPTGQWMPQGSYSYAPSVGIPDFNIDRARQLLAEAGLPDGFRLTMHSPNDRYPNDARLAQAVAQMWSRIGVRTSVEALPWSNFYGRGIRQEYSMALWGWGSPTFEAGYMLTNCLATFDRERNRGPYNYGRYSNPDLDQMIFSSVQEMDQAKREQLLIAAVERATSDVPVIPLLMLENLWATHRSVTISPRRDERTYAPDIRPA</sequence>
<dbReference type="InterPro" id="IPR039424">
    <property type="entry name" value="SBP_5"/>
</dbReference>
<dbReference type="PIRSF" id="PIRSF002741">
    <property type="entry name" value="MppA"/>
    <property type="match status" value="1"/>
</dbReference>
<dbReference type="PANTHER" id="PTHR30290">
    <property type="entry name" value="PERIPLASMIC BINDING COMPONENT OF ABC TRANSPORTER"/>
    <property type="match status" value="1"/>
</dbReference>
<dbReference type="SUPFAM" id="SSF53850">
    <property type="entry name" value="Periplasmic binding protein-like II"/>
    <property type="match status" value="1"/>
</dbReference>
<dbReference type="GO" id="GO:0043190">
    <property type="term" value="C:ATP-binding cassette (ABC) transporter complex"/>
    <property type="evidence" value="ECO:0007669"/>
    <property type="project" value="InterPro"/>
</dbReference>
<feature type="domain" description="Solute-binding protein family 5" evidence="5">
    <location>
        <begin position="62"/>
        <end position="430"/>
    </location>
</feature>
<comment type="subcellular location">
    <subcellularLocation>
        <location evidence="1">Periplasm</location>
    </subcellularLocation>
</comment>
<evidence type="ECO:0000259" key="5">
    <source>
        <dbReference type="Pfam" id="PF00496"/>
    </source>
</evidence>
<dbReference type="EMBL" id="JAAEDM010000001">
    <property type="protein sequence ID" value="MBR0669589.1"/>
    <property type="molecule type" value="Genomic_DNA"/>
</dbReference>
<accession>A0A9X9WR10</accession>
<dbReference type="InterPro" id="IPR030678">
    <property type="entry name" value="Peptide/Ni-bd"/>
</dbReference>
<dbReference type="GO" id="GO:1904680">
    <property type="term" value="F:peptide transmembrane transporter activity"/>
    <property type="evidence" value="ECO:0007669"/>
    <property type="project" value="TreeGrafter"/>
</dbReference>
<evidence type="ECO:0000313" key="7">
    <source>
        <dbReference type="Proteomes" id="UP001138751"/>
    </source>
</evidence>
<dbReference type="Gene3D" id="3.90.76.10">
    <property type="entry name" value="Dipeptide-binding Protein, Domain 1"/>
    <property type="match status" value="1"/>
</dbReference>
<organism evidence="6 7">
    <name type="scientific">Neoroseomonas soli</name>
    <dbReference type="NCBI Taxonomy" id="1081025"/>
    <lineage>
        <taxon>Bacteria</taxon>
        <taxon>Pseudomonadati</taxon>
        <taxon>Pseudomonadota</taxon>
        <taxon>Alphaproteobacteria</taxon>
        <taxon>Acetobacterales</taxon>
        <taxon>Acetobacteraceae</taxon>
        <taxon>Neoroseomonas</taxon>
    </lineage>
</organism>
<evidence type="ECO:0000256" key="3">
    <source>
        <dbReference type="ARBA" id="ARBA00022448"/>
    </source>
</evidence>
<keyword evidence="4" id="KW-0732">Signal</keyword>
<dbReference type="Gene3D" id="3.10.105.10">
    <property type="entry name" value="Dipeptide-binding Protein, Domain 3"/>
    <property type="match status" value="1"/>
</dbReference>
<evidence type="ECO:0000313" key="6">
    <source>
        <dbReference type="EMBL" id="MBR0669589.1"/>
    </source>
</evidence>
<dbReference type="AlphaFoldDB" id="A0A9X9WR10"/>
<dbReference type="Proteomes" id="UP001138751">
    <property type="component" value="Unassembled WGS sequence"/>
</dbReference>
<reference evidence="6" key="1">
    <citation type="submission" date="2020-01" db="EMBL/GenBank/DDBJ databases">
        <authorList>
            <person name="Rat A."/>
        </authorList>
    </citation>
    <scope>NUCLEOTIDE SEQUENCE</scope>
    <source>
        <strain evidence="6">LMG 31231</strain>
    </source>
</reference>